<dbReference type="STRING" id="4232.A0A251VCN5"/>
<organism evidence="3 4">
    <name type="scientific">Helianthus annuus</name>
    <name type="common">Common sunflower</name>
    <dbReference type="NCBI Taxonomy" id="4232"/>
    <lineage>
        <taxon>Eukaryota</taxon>
        <taxon>Viridiplantae</taxon>
        <taxon>Streptophyta</taxon>
        <taxon>Embryophyta</taxon>
        <taxon>Tracheophyta</taxon>
        <taxon>Spermatophyta</taxon>
        <taxon>Magnoliopsida</taxon>
        <taxon>eudicotyledons</taxon>
        <taxon>Gunneridae</taxon>
        <taxon>Pentapetalae</taxon>
        <taxon>asterids</taxon>
        <taxon>campanulids</taxon>
        <taxon>Asterales</taxon>
        <taxon>Asteraceae</taxon>
        <taxon>Asteroideae</taxon>
        <taxon>Heliantheae alliance</taxon>
        <taxon>Heliantheae</taxon>
        <taxon>Helianthus</taxon>
    </lineage>
</organism>
<dbReference type="EMBL" id="CM007892">
    <property type="protein sequence ID" value="OTG32692.1"/>
    <property type="molecule type" value="Genomic_DNA"/>
</dbReference>
<protein>
    <submittedName>
        <fullName evidence="3">Putative fanconi anemia group I protein</fullName>
    </submittedName>
</protein>
<proteinExistence type="predicted"/>
<reference evidence="4" key="1">
    <citation type="journal article" date="2017" name="Nature">
        <title>The sunflower genome provides insights into oil metabolism, flowering and Asterid evolution.</title>
        <authorList>
            <person name="Badouin H."/>
            <person name="Gouzy J."/>
            <person name="Grassa C.J."/>
            <person name="Murat F."/>
            <person name="Staton S.E."/>
            <person name="Cottret L."/>
            <person name="Lelandais-Briere C."/>
            <person name="Owens G.L."/>
            <person name="Carrere S."/>
            <person name="Mayjonade B."/>
            <person name="Legrand L."/>
            <person name="Gill N."/>
            <person name="Kane N.C."/>
            <person name="Bowers J.E."/>
            <person name="Hubner S."/>
            <person name="Bellec A."/>
            <person name="Berard A."/>
            <person name="Berges H."/>
            <person name="Blanchet N."/>
            <person name="Boniface M.C."/>
            <person name="Brunel D."/>
            <person name="Catrice O."/>
            <person name="Chaidir N."/>
            <person name="Claudel C."/>
            <person name="Donnadieu C."/>
            <person name="Faraut T."/>
            <person name="Fievet G."/>
            <person name="Helmstetter N."/>
            <person name="King M."/>
            <person name="Knapp S.J."/>
            <person name="Lai Z."/>
            <person name="Le Paslier M.C."/>
            <person name="Lippi Y."/>
            <person name="Lorenzon L."/>
            <person name="Mandel J.R."/>
            <person name="Marage G."/>
            <person name="Marchand G."/>
            <person name="Marquand E."/>
            <person name="Bret-Mestries E."/>
            <person name="Morien E."/>
            <person name="Nambeesan S."/>
            <person name="Nguyen T."/>
            <person name="Pegot-Espagnet P."/>
            <person name="Pouilly N."/>
            <person name="Raftis F."/>
            <person name="Sallet E."/>
            <person name="Schiex T."/>
            <person name="Thomas J."/>
            <person name="Vandecasteele C."/>
            <person name="Vares D."/>
            <person name="Vear F."/>
            <person name="Vautrin S."/>
            <person name="Crespi M."/>
            <person name="Mangin B."/>
            <person name="Burke J.M."/>
            <person name="Salse J."/>
            <person name="Munos S."/>
            <person name="Vincourt P."/>
            <person name="Rieseberg L.H."/>
            <person name="Langlade N.B."/>
        </authorList>
    </citation>
    <scope>NUCLEOTIDE SEQUENCE [LARGE SCALE GENOMIC DNA]</scope>
    <source>
        <strain evidence="4">cv. SF193</strain>
    </source>
</reference>
<dbReference type="InterPro" id="IPR029314">
    <property type="entry name" value="FANCI_S4"/>
</dbReference>
<dbReference type="Proteomes" id="UP000215914">
    <property type="component" value="Chromosome 3"/>
</dbReference>
<evidence type="ECO:0000313" key="4">
    <source>
        <dbReference type="Proteomes" id="UP000215914"/>
    </source>
</evidence>
<feature type="compositionally biased region" description="Basic and acidic residues" evidence="1">
    <location>
        <begin position="291"/>
        <end position="307"/>
    </location>
</feature>
<dbReference type="InterPro" id="IPR026171">
    <property type="entry name" value="FANCI"/>
</dbReference>
<evidence type="ECO:0000259" key="2">
    <source>
        <dbReference type="Pfam" id="PF14678"/>
    </source>
</evidence>
<dbReference type="PANTHER" id="PTHR21818">
    <property type="entry name" value="BC025462 PROTEIN"/>
    <property type="match status" value="1"/>
</dbReference>
<evidence type="ECO:0000313" key="3">
    <source>
        <dbReference type="EMBL" id="OTG32692.1"/>
    </source>
</evidence>
<feature type="compositionally biased region" description="Polar residues" evidence="1">
    <location>
        <begin position="270"/>
        <end position="282"/>
    </location>
</feature>
<sequence length="386" mass="42961">MIWSNILGSWAIHICKSNNIANPKIAKSVVTLALSCTQAPNDLIVAQEMAMELAKTMISPSEKSEIYAIINRSTESAIATGLLQLVESVIADMDRLSMKLKTCLVGAYKDGKHNPYFTLEETLYQRAEAVVELLSSFVVMNLKDSQAEHLLKLAAKFYKNLARISKFHIAPKGCKQILPSLKCQKLVEVTCTRLTAPLYVFVGSLQQNQKESKASKGLINKIKRENRCIPDLIFQIEDYEKYLILLSKATKINLLRHAKRSTARDFRITEPQNVPQQENGPNQEPLLDPQDITHQEDVPNEEPRMDNDSTPQNDLVQDSDDNAEADALLSPETVAPFAADDAEADVLSPETVTPLAADGSESCSDDENIIRNSKRSRIVYDSDDEA</sequence>
<feature type="domain" description="FANCI solenoid 4" evidence="2">
    <location>
        <begin position="47"/>
        <end position="272"/>
    </location>
</feature>
<dbReference type="InParanoid" id="A0A251VCN5"/>
<dbReference type="PANTHER" id="PTHR21818:SF0">
    <property type="entry name" value="FANCONI ANEMIA GROUP I PROTEIN"/>
    <property type="match status" value="1"/>
</dbReference>
<gene>
    <name evidence="3" type="ORF">HannXRQ_Chr03g0089481</name>
</gene>
<evidence type="ECO:0000256" key="1">
    <source>
        <dbReference type="SAM" id="MobiDB-lite"/>
    </source>
</evidence>
<dbReference type="GO" id="GO:0006281">
    <property type="term" value="P:DNA repair"/>
    <property type="evidence" value="ECO:0007669"/>
    <property type="project" value="InterPro"/>
</dbReference>
<dbReference type="Pfam" id="PF14678">
    <property type="entry name" value="FANCI_S4"/>
    <property type="match status" value="1"/>
</dbReference>
<accession>A0A251VCN5</accession>
<keyword evidence="4" id="KW-1185">Reference proteome</keyword>
<name>A0A251VCN5_HELAN</name>
<dbReference type="AlphaFoldDB" id="A0A251VCN5"/>
<feature type="region of interest" description="Disordered" evidence="1">
    <location>
        <begin position="266"/>
        <end position="325"/>
    </location>
</feature>